<keyword evidence="1" id="KW-0812">Transmembrane</keyword>
<feature type="signal peptide" evidence="2">
    <location>
        <begin position="1"/>
        <end position="21"/>
    </location>
</feature>
<keyword evidence="1" id="KW-1133">Transmembrane helix</keyword>
<gene>
    <name evidence="3" type="ORF">ElyMa_005773400</name>
</gene>
<keyword evidence="2" id="KW-0732">Signal</keyword>
<reference evidence="3 4" key="1">
    <citation type="journal article" date="2021" name="Elife">
        <title>Chloroplast acquisition without the gene transfer in kleptoplastic sea slugs, Plakobranchus ocellatus.</title>
        <authorList>
            <person name="Maeda T."/>
            <person name="Takahashi S."/>
            <person name="Yoshida T."/>
            <person name="Shimamura S."/>
            <person name="Takaki Y."/>
            <person name="Nagai Y."/>
            <person name="Toyoda A."/>
            <person name="Suzuki Y."/>
            <person name="Arimoto A."/>
            <person name="Ishii H."/>
            <person name="Satoh N."/>
            <person name="Nishiyama T."/>
            <person name="Hasebe M."/>
            <person name="Maruyama T."/>
            <person name="Minagawa J."/>
            <person name="Obokata J."/>
            <person name="Shigenobu S."/>
        </authorList>
    </citation>
    <scope>NUCLEOTIDE SEQUENCE [LARGE SCALE GENOMIC DNA]</scope>
</reference>
<protein>
    <submittedName>
        <fullName evidence="3">Uncharacterized protein</fullName>
    </submittedName>
</protein>
<comment type="caution">
    <text evidence="3">The sequence shown here is derived from an EMBL/GenBank/DDBJ whole genome shotgun (WGS) entry which is preliminary data.</text>
</comment>
<dbReference type="AlphaFoldDB" id="A0AAV4FSQ3"/>
<name>A0AAV4FSQ3_9GAST</name>
<accession>A0AAV4FSQ3</accession>
<keyword evidence="1" id="KW-0472">Membrane</keyword>
<sequence length="195" mass="20975">MFVPFGLMVVFALSQVHVGSTSRSSPSNPVALYVCSHADANLIMLMEGQPASMCCDISHFCKQEGHVSLNDTLTLLPLGVKESDLVVENDTDTAAAEVIKTQTFEMRRTDACRVELLIKHPPPGRFPLACRLKGQVLSVAYTPVVPKPPVPKITKVISTPDKKMIEIVVIVVVVVVMVAVAVTVVVVVVEMGAVL</sequence>
<dbReference type="EMBL" id="BMAT01011578">
    <property type="protein sequence ID" value="GFR75260.1"/>
    <property type="molecule type" value="Genomic_DNA"/>
</dbReference>
<feature type="chain" id="PRO_5043315734" evidence="2">
    <location>
        <begin position="22"/>
        <end position="195"/>
    </location>
</feature>
<proteinExistence type="predicted"/>
<evidence type="ECO:0000313" key="3">
    <source>
        <dbReference type="EMBL" id="GFR75260.1"/>
    </source>
</evidence>
<evidence type="ECO:0000313" key="4">
    <source>
        <dbReference type="Proteomes" id="UP000762676"/>
    </source>
</evidence>
<feature type="transmembrane region" description="Helical" evidence="1">
    <location>
        <begin position="167"/>
        <end position="189"/>
    </location>
</feature>
<keyword evidence="4" id="KW-1185">Reference proteome</keyword>
<dbReference type="Proteomes" id="UP000762676">
    <property type="component" value="Unassembled WGS sequence"/>
</dbReference>
<evidence type="ECO:0000256" key="2">
    <source>
        <dbReference type="SAM" id="SignalP"/>
    </source>
</evidence>
<organism evidence="3 4">
    <name type="scientific">Elysia marginata</name>
    <dbReference type="NCBI Taxonomy" id="1093978"/>
    <lineage>
        <taxon>Eukaryota</taxon>
        <taxon>Metazoa</taxon>
        <taxon>Spiralia</taxon>
        <taxon>Lophotrochozoa</taxon>
        <taxon>Mollusca</taxon>
        <taxon>Gastropoda</taxon>
        <taxon>Heterobranchia</taxon>
        <taxon>Euthyneura</taxon>
        <taxon>Panpulmonata</taxon>
        <taxon>Sacoglossa</taxon>
        <taxon>Placobranchoidea</taxon>
        <taxon>Plakobranchidae</taxon>
        <taxon>Elysia</taxon>
    </lineage>
</organism>
<evidence type="ECO:0000256" key="1">
    <source>
        <dbReference type="SAM" id="Phobius"/>
    </source>
</evidence>